<comment type="similarity">
    <text evidence="2 9">Belongs to the peptidase S8 family.</text>
</comment>
<dbReference type="RefSeq" id="WP_204029992.1">
    <property type="nucleotide sequence ID" value="NZ_BOOW01000032.1"/>
</dbReference>
<dbReference type="SUPFAM" id="SSF49452">
    <property type="entry name" value="Starch-binding domain-like"/>
    <property type="match status" value="1"/>
</dbReference>
<evidence type="ECO:0000259" key="11">
    <source>
        <dbReference type="Pfam" id="PF00082"/>
    </source>
</evidence>
<dbReference type="InterPro" id="IPR023828">
    <property type="entry name" value="Peptidase_S8_Ser-AS"/>
</dbReference>
<feature type="domain" description="Malectin" evidence="12">
    <location>
        <begin position="1017"/>
        <end position="1168"/>
    </location>
</feature>
<evidence type="ECO:0000313" key="15">
    <source>
        <dbReference type="Proteomes" id="UP000606172"/>
    </source>
</evidence>
<keyword evidence="5 9" id="KW-0378">Hydrolase</keyword>
<dbReference type="GO" id="GO:0004556">
    <property type="term" value="F:alpha-amylase activity"/>
    <property type="evidence" value="ECO:0007669"/>
    <property type="project" value="UniProtKB-EC"/>
</dbReference>
<evidence type="ECO:0000256" key="9">
    <source>
        <dbReference type="PROSITE-ProRule" id="PRU01240"/>
    </source>
</evidence>
<dbReference type="Gene3D" id="2.60.40.1120">
    <property type="entry name" value="Carboxypeptidase-like, regulatory domain"/>
    <property type="match status" value="3"/>
</dbReference>
<evidence type="ECO:0000256" key="3">
    <source>
        <dbReference type="ARBA" id="ARBA00012595"/>
    </source>
</evidence>
<keyword evidence="10" id="KW-0732">Signal</keyword>
<protein>
    <recommendedName>
        <fullName evidence="3">alpha-amylase</fullName>
        <ecNumber evidence="3">3.2.1.1</ecNumber>
    </recommendedName>
    <alternativeName>
        <fullName evidence="7">1,4-alpha-D-glucan glucanohydrolase</fullName>
    </alternativeName>
</protein>
<dbReference type="PROSITE" id="PS00138">
    <property type="entry name" value="SUBTILASE_SER"/>
    <property type="match status" value="1"/>
</dbReference>
<dbReference type="Gene3D" id="3.40.50.200">
    <property type="entry name" value="Peptidase S8/S53 domain"/>
    <property type="match status" value="1"/>
</dbReference>
<dbReference type="SUPFAM" id="SSF49464">
    <property type="entry name" value="Carboxypeptidase regulatory domain-like"/>
    <property type="match status" value="2"/>
</dbReference>
<dbReference type="Pfam" id="PF11721">
    <property type="entry name" value="Malectin"/>
    <property type="match status" value="1"/>
</dbReference>
<evidence type="ECO:0000256" key="10">
    <source>
        <dbReference type="SAM" id="SignalP"/>
    </source>
</evidence>
<keyword evidence="15" id="KW-1185">Reference proteome</keyword>
<dbReference type="EC" id="3.2.1.1" evidence="3"/>
<accession>A0A919V966</accession>
<dbReference type="PANTHER" id="PTHR43806">
    <property type="entry name" value="PEPTIDASE S8"/>
    <property type="match status" value="1"/>
</dbReference>
<feature type="domain" description="Peptidase S8/S53" evidence="11">
    <location>
        <begin position="177"/>
        <end position="445"/>
    </location>
</feature>
<dbReference type="InterPro" id="IPR000209">
    <property type="entry name" value="Peptidase_S8/S53_dom"/>
</dbReference>
<comment type="catalytic activity">
    <reaction evidence="1">
        <text>Endohydrolysis of (1-&gt;4)-alpha-D-glucosidic linkages in polysaccharides containing three or more (1-&gt;4)-alpha-linked D-glucose units.</text>
        <dbReference type="EC" id="3.2.1.1"/>
    </reaction>
</comment>
<feature type="active site" description="Charge relay system" evidence="8 9">
    <location>
        <position position="186"/>
    </location>
</feature>
<evidence type="ECO:0000256" key="2">
    <source>
        <dbReference type="ARBA" id="ARBA00011073"/>
    </source>
</evidence>
<evidence type="ECO:0000256" key="4">
    <source>
        <dbReference type="ARBA" id="ARBA00022670"/>
    </source>
</evidence>
<dbReference type="CDD" id="cd07481">
    <property type="entry name" value="Peptidases_S8_BacillopeptidaseF-like"/>
    <property type="match status" value="1"/>
</dbReference>
<dbReference type="Pfam" id="PF13620">
    <property type="entry name" value="CarboxypepD_reg"/>
    <property type="match status" value="2"/>
</dbReference>
<dbReference type="Pfam" id="PF00082">
    <property type="entry name" value="Peptidase_S8"/>
    <property type="match status" value="1"/>
</dbReference>
<dbReference type="InterPro" id="IPR033857">
    <property type="entry name" value="Bacillopeptidase_F"/>
</dbReference>
<feature type="active site" description="Charge relay system" evidence="8 9">
    <location>
        <position position="404"/>
    </location>
</feature>
<dbReference type="Gene3D" id="2.60.40.10">
    <property type="entry name" value="Immunoglobulins"/>
    <property type="match status" value="1"/>
</dbReference>
<dbReference type="InterPro" id="IPR036852">
    <property type="entry name" value="Peptidase_S8/S53_dom_sf"/>
</dbReference>
<comment type="caution">
    <text evidence="14">The sequence shown here is derived from an EMBL/GenBank/DDBJ whole genome shotgun (WGS) entry which is preliminary data.</text>
</comment>
<dbReference type="SUPFAM" id="SSF52743">
    <property type="entry name" value="Subtilisin-like"/>
    <property type="match status" value="1"/>
</dbReference>
<organism evidence="14 15">
    <name type="scientific">Sinosporangium siamense</name>
    <dbReference type="NCBI Taxonomy" id="1367973"/>
    <lineage>
        <taxon>Bacteria</taxon>
        <taxon>Bacillati</taxon>
        <taxon>Actinomycetota</taxon>
        <taxon>Actinomycetes</taxon>
        <taxon>Streptosporangiales</taxon>
        <taxon>Streptosporangiaceae</taxon>
        <taxon>Sinosporangium</taxon>
    </lineage>
</organism>
<dbReference type="InterPro" id="IPR024361">
    <property type="entry name" value="BACON"/>
</dbReference>
<evidence type="ECO:0000256" key="6">
    <source>
        <dbReference type="ARBA" id="ARBA00022825"/>
    </source>
</evidence>
<evidence type="ECO:0000256" key="8">
    <source>
        <dbReference type="PIRSR" id="PIRSR615500-1"/>
    </source>
</evidence>
<dbReference type="InterPro" id="IPR050131">
    <property type="entry name" value="Peptidase_S8_subtilisin-like"/>
</dbReference>
<evidence type="ECO:0000256" key="1">
    <source>
        <dbReference type="ARBA" id="ARBA00000548"/>
    </source>
</evidence>
<dbReference type="InterPro" id="IPR021720">
    <property type="entry name" value="Malectin_dom"/>
</dbReference>
<dbReference type="InterPro" id="IPR013783">
    <property type="entry name" value="Ig-like_fold"/>
</dbReference>
<dbReference type="PROSITE" id="PS51892">
    <property type="entry name" value="SUBTILASE"/>
    <property type="match status" value="1"/>
</dbReference>
<evidence type="ECO:0000313" key="14">
    <source>
        <dbReference type="EMBL" id="GII94981.1"/>
    </source>
</evidence>
<dbReference type="InterPro" id="IPR015500">
    <property type="entry name" value="Peptidase_S8_subtilisin-rel"/>
</dbReference>
<dbReference type="InterPro" id="IPR008979">
    <property type="entry name" value="Galactose-bd-like_sf"/>
</dbReference>
<dbReference type="Gene3D" id="2.60.120.430">
    <property type="entry name" value="Galactose-binding lectin"/>
    <property type="match status" value="1"/>
</dbReference>
<dbReference type="PANTHER" id="PTHR43806:SF67">
    <property type="entry name" value="EGF-LIKE DOMAIN-CONTAINING PROTEIN"/>
    <property type="match status" value="1"/>
</dbReference>
<feature type="domain" description="BACON" evidence="13">
    <location>
        <begin position="917"/>
        <end position="989"/>
    </location>
</feature>
<name>A0A919V966_9ACTN</name>
<feature type="active site" description="Charge relay system" evidence="8 9">
    <location>
        <position position="233"/>
    </location>
</feature>
<reference evidence="14" key="1">
    <citation type="submission" date="2021-01" db="EMBL/GenBank/DDBJ databases">
        <title>Whole genome shotgun sequence of Sinosporangium siamense NBRC 109515.</title>
        <authorList>
            <person name="Komaki H."/>
            <person name="Tamura T."/>
        </authorList>
    </citation>
    <scope>NUCLEOTIDE SEQUENCE</scope>
    <source>
        <strain evidence="14">NBRC 109515</strain>
    </source>
</reference>
<dbReference type="GO" id="GO:0030246">
    <property type="term" value="F:carbohydrate binding"/>
    <property type="evidence" value="ECO:0007669"/>
    <property type="project" value="InterPro"/>
</dbReference>
<keyword evidence="6 9" id="KW-0720">Serine protease</keyword>
<dbReference type="GO" id="GO:0005975">
    <property type="term" value="P:carbohydrate metabolic process"/>
    <property type="evidence" value="ECO:0007669"/>
    <property type="project" value="UniProtKB-ARBA"/>
</dbReference>
<keyword evidence="4 9" id="KW-0645">Protease</keyword>
<feature type="signal peptide" evidence="10">
    <location>
        <begin position="1"/>
        <end position="30"/>
    </location>
</feature>
<proteinExistence type="inferred from homology"/>
<dbReference type="GO" id="GO:0006508">
    <property type="term" value="P:proteolysis"/>
    <property type="evidence" value="ECO:0007669"/>
    <property type="project" value="UniProtKB-KW"/>
</dbReference>
<dbReference type="AlphaFoldDB" id="A0A919V966"/>
<dbReference type="GO" id="GO:0004252">
    <property type="term" value="F:serine-type endopeptidase activity"/>
    <property type="evidence" value="ECO:0007669"/>
    <property type="project" value="UniProtKB-UniRule"/>
</dbReference>
<dbReference type="Proteomes" id="UP000606172">
    <property type="component" value="Unassembled WGS sequence"/>
</dbReference>
<feature type="chain" id="PRO_5038101857" description="alpha-amylase" evidence="10">
    <location>
        <begin position="31"/>
        <end position="1175"/>
    </location>
</feature>
<dbReference type="SUPFAM" id="SSF49785">
    <property type="entry name" value="Galactose-binding domain-like"/>
    <property type="match status" value="1"/>
</dbReference>
<dbReference type="PRINTS" id="PR00723">
    <property type="entry name" value="SUBTILISIN"/>
</dbReference>
<gene>
    <name evidence="14" type="ORF">Ssi02_52120</name>
</gene>
<sequence length="1175" mass="121863">MPRFPRRWRTAVIGTAAVLALSLQYGVAQAAPQPGKIDSALSAALGQGPATFLVHLKGGADLSTAAKAATKDDKATQVFKAKTTHATRSQAGLRDLLRSTKATFTPFWIVNAVKVTGDAGLAASIAKLPEVERIEPDRVIPLWQPLKGRQQPKVAGVEWNLDRIGAPRVWSEYGTRGEGVVVANIDSGVEFDHPALAAQYRGRKTGGAVDHTYNWFDATAECAGGTPCDANGHGTHTMGTMVGASGADTVGVAPGAKWMAAKACGLRSCEMTALLAAGQWLIAPTDRDGLNPRPDLAPDIVNNSWSGPTGDPWYRSVVDAWVAAGIFPAFANGNSGPGCYSTGSPGHEAGAYSTGAFDLNNQIAGFSSRGPGADGQVKPDIAAPGVDVRSSTPGGGYGLMSGTSMASPHVAGTVALMWSASPGLKGDVGTTKGLLDRTAVDVGDTTCGGTATKNGVWGEGRLDAYAAVRGAPGGEVGGISGTITSGGAPLELVTVTFAGPLDRTVVTGKDGTYTLPRLLAGDYRVGVRRAGYSQATATVTVTAGRTSVHDVALTAQPVHTVSGVVATDMGPEAGVTVNVAGTTTSAVTDAAGRYSLSVEGGEHKLRVTPRVARCAASITVPISVPVTVNGEVSKDITVPRRTDSFGYGCAVGTDRSFPSGTNRLPVTVHGQPSAPFSLPFRFPFYDQAYSGGQIGFNGWMSFAGNGGWRDSALPSPGAPNAAIYPLWDEFQMDERSGVYTALQGSAPSRTFIVEWRDLYFHADPSKRVSFSALLGENGSIRFHYRGITTGVSTGITGTVGIENADGTGAFQFSHNQVALADGQTLTITPGRHGLLTGTVTDAGDGKPVAGATVKAGDAILTTGEDGTYLGYAPVGDQRVEISREHYGTTTQNATVSLGAWTRLDASLVTGSVSASVREIDLTPPTGTAASRTVTLTNVGTSAAAFTVTTAPARGWLTATPANGQVAPGASVDVTVGVSSAGVQPGTYRTGKVVVRSASGRAPQVEIPVTMAVPKWQTAVDAGGTREIADSYGDRWVADRAYSPGGYGYMGTRTKALTTTRTIRGTRDEALFKTAREAMTEYRFDNVPVGVYTVELGFAETRTAPPGRHVFDVLAEGRLAMPMLDIAQEAGADTATVRRYTVKVADGQLNLRFTARTGTPIVNTIRITERPDKTAP</sequence>
<evidence type="ECO:0000259" key="13">
    <source>
        <dbReference type="Pfam" id="PF19190"/>
    </source>
</evidence>
<dbReference type="EMBL" id="BOOW01000032">
    <property type="protein sequence ID" value="GII94981.1"/>
    <property type="molecule type" value="Genomic_DNA"/>
</dbReference>
<dbReference type="InterPro" id="IPR013784">
    <property type="entry name" value="Carb-bd-like_fold"/>
</dbReference>
<evidence type="ECO:0000256" key="5">
    <source>
        <dbReference type="ARBA" id="ARBA00022801"/>
    </source>
</evidence>
<evidence type="ECO:0000259" key="12">
    <source>
        <dbReference type="Pfam" id="PF11721"/>
    </source>
</evidence>
<dbReference type="InterPro" id="IPR008969">
    <property type="entry name" value="CarboxyPept-like_regulatory"/>
</dbReference>
<evidence type="ECO:0000256" key="7">
    <source>
        <dbReference type="ARBA" id="ARBA00030238"/>
    </source>
</evidence>
<dbReference type="Pfam" id="PF19190">
    <property type="entry name" value="BACON_2"/>
    <property type="match status" value="1"/>
</dbReference>